<evidence type="ECO:0000256" key="1">
    <source>
        <dbReference type="SAM" id="SignalP"/>
    </source>
</evidence>
<keyword evidence="3" id="KW-1185">Reference proteome</keyword>
<keyword evidence="1" id="KW-0732">Signal</keyword>
<proteinExistence type="predicted"/>
<sequence>MTPRFLPLVFVLLGALPLVFAQEQEPEAGGESGEYANPVFGYYEAIRFDAQMLQGVRVNEETGDVFIMFQPDKTDTQLTLKISQAEGAQYRKWFTGEEVLVAQENAGRAINTWTDRVQTSANYIEYHAEGRIFLHLKRIRE</sequence>
<reference evidence="2 3" key="1">
    <citation type="submission" date="2016-02" db="EMBL/GenBank/DDBJ databases">
        <authorList>
            <person name="Wen L."/>
            <person name="He K."/>
            <person name="Yang H."/>
        </authorList>
    </citation>
    <scope>NUCLEOTIDE SEQUENCE [LARGE SCALE GENOMIC DNA]</scope>
    <source>
        <strain evidence="2 3">CV41</strain>
    </source>
</reference>
<feature type="signal peptide" evidence="1">
    <location>
        <begin position="1"/>
        <end position="21"/>
    </location>
</feature>
<accession>A0A139SL49</accession>
<protein>
    <recommendedName>
        <fullName evidence="4">Lipocalin-like domain-containing protein</fullName>
    </recommendedName>
</protein>
<evidence type="ECO:0000313" key="3">
    <source>
        <dbReference type="Proteomes" id="UP000071392"/>
    </source>
</evidence>
<name>A0A139SL49_9BACT</name>
<dbReference type="Proteomes" id="UP000071392">
    <property type="component" value="Unassembled WGS sequence"/>
</dbReference>
<gene>
    <name evidence="2" type="ORF">AXK12_05415</name>
</gene>
<dbReference type="AlphaFoldDB" id="A0A139SL49"/>
<evidence type="ECO:0000313" key="2">
    <source>
        <dbReference type="EMBL" id="KXU35289.1"/>
    </source>
</evidence>
<dbReference type="RefSeq" id="WP_068712040.1">
    <property type="nucleotide sequence ID" value="NZ_LSZP01000043.1"/>
</dbReference>
<evidence type="ECO:0008006" key="4">
    <source>
        <dbReference type="Google" id="ProtNLM"/>
    </source>
</evidence>
<dbReference type="STRING" id="1548208.AXK12_05415"/>
<dbReference type="EMBL" id="LSZP01000043">
    <property type="protein sequence ID" value="KXU35289.1"/>
    <property type="molecule type" value="Genomic_DNA"/>
</dbReference>
<feature type="chain" id="PRO_5007299259" description="Lipocalin-like domain-containing protein" evidence="1">
    <location>
        <begin position="22"/>
        <end position="141"/>
    </location>
</feature>
<dbReference type="OrthoDB" id="9872220at2"/>
<comment type="caution">
    <text evidence="2">The sequence shown here is derived from an EMBL/GenBank/DDBJ whole genome shotgun (WGS) entry which is preliminary data.</text>
</comment>
<organism evidence="2 3">
    <name type="scientific">Cephaloticoccus capnophilus</name>
    <dbReference type="NCBI Taxonomy" id="1548208"/>
    <lineage>
        <taxon>Bacteria</taxon>
        <taxon>Pseudomonadati</taxon>
        <taxon>Verrucomicrobiota</taxon>
        <taxon>Opitutia</taxon>
        <taxon>Opitutales</taxon>
        <taxon>Opitutaceae</taxon>
        <taxon>Cephaloticoccus</taxon>
    </lineage>
</organism>